<feature type="region of interest" description="Disordered" evidence="14">
    <location>
        <begin position="647"/>
        <end position="687"/>
    </location>
</feature>
<feature type="compositionally biased region" description="Basic and acidic residues" evidence="14">
    <location>
        <begin position="1496"/>
        <end position="1513"/>
    </location>
</feature>
<feature type="compositionally biased region" description="Acidic residues" evidence="14">
    <location>
        <begin position="921"/>
        <end position="930"/>
    </location>
</feature>
<feature type="region of interest" description="Disordered" evidence="14">
    <location>
        <begin position="1848"/>
        <end position="1868"/>
    </location>
</feature>
<keyword evidence="18" id="KW-1185">Reference proteome</keyword>
<feature type="domain" description="FHA" evidence="15">
    <location>
        <begin position="54"/>
        <end position="115"/>
    </location>
</feature>
<comment type="caution">
    <text evidence="17">The sequence shown here is derived from an EMBL/GenBank/DDBJ whole genome shotgun (WGS) entry which is preliminary data.</text>
</comment>
<evidence type="ECO:0000313" key="17">
    <source>
        <dbReference type="EMBL" id="KAJ4923185.1"/>
    </source>
</evidence>
<keyword evidence="12" id="KW-0539">Nucleus</keyword>
<gene>
    <name evidence="17" type="ORF">JOQ06_022713</name>
</gene>
<reference evidence="17" key="1">
    <citation type="submission" date="2022-11" db="EMBL/GenBank/DDBJ databases">
        <title>Chromosome-level genome of Pogonophryne albipinna.</title>
        <authorList>
            <person name="Jo E."/>
        </authorList>
    </citation>
    <scope>NUCLEOTIDE SEQUENCE</scope>
    <source>
        <strain evidence="17">SGF0006</strain>
        <tissue evidence="17">Muscle</tissue>
    </source>
</reference>
<keyword evidence="4" id="KW-0158">Chromosome</keyword>
<evidence type="ECO:0000256" key="11">
    <source>
        <dbReference type="ARBA" id="ARBA00023204"/>
    </source>
</evidence>
<feature type="compositionally biased region" description="Basic and acidic residues" evidence="14">
    <location>
        <begin position="1322"/>
        <end position="1338"/>
    </location>
</feature>
<feature type="domain" description="BRCT" evidence="16">
    <location>
        <begin position="1659"/>
        <end position="1737"/>
    </location>
</feature>
<feature type="compositionally biased region" description="Polar residues" evidence="14">
    <location>
        <begin position="786"/>
        <end position="803"/>
    </location>
</feature>
<evidence type="ECO:0000256" key="1">
    <source>
        <dbReference type="ARBA" id="ARBA00004123"/>
    </source>
</evidence>
<feature type="compositionally biased region" description="Polar residues" evidence="14">
    <location>
        <begin position="675"/>
        <end position="686"/>
    </location>
</feature>
<feature type="compositionally biased region" description="Acidic residues" evidence="14">
    <location>
        <begin position="501"/>
        <end position="511"/>
    </location>
</feature>
<accession>A0AAD6AEM8</accession>
<feature type="region of interest" description="Disordered" evidence="14">
    <location>
        <begin position="1267"/>
        <end position="1652"/>
    </location>
</feature>
<keyword evidence="8" id="KW-0227">DNA damage</keyword>
<feature type="compositionally biased region" description="Acidic residues" evidence="14">
    <location>
        <begin position="380"/>
        <end position="389"/>
    </location>
</feature>
<feature type="region of interest" description="Disordered" evidence="14">
    <location>
        <begin position="723"/>
        <end position="1068"/>
    </location>
</feature>
<dbReference type="Gene3D" id="3.40.50.10190">
    <property type="entry name" value="BRCT domain"/>
    <property type="match status" value="2"/>
</dbReference>
<dbReference type="SUPFAM" id="SSF52113">
    <property type="entry name" value="BRCT domain"/>
    <property type="match status" value="2"/>
</dbReference>
<evidence type="ECO:0000256" key="5">
    <source>
        <dbReference type="ARBA" id="ARBA00022499"/>
    </source>
</evidence>
<feature type="compositionally biased region" description="Basic and acidic residues" evidence="14">
    <location>
        <begin position="745"/>
        <end position="761"/>
    </location>
</feature>
<name>A0AAD6AEM8_9TELE</name>
<dbReference type="EMBL" id="JAPTMU010000040">
    <property type="protein sequence ID" value="KAJ4923185.1"/>
    <property type="molecule type" value="Genomic_DNA"/>
</dbReference>
<feature type="compositionally biased region" description="Polar residues" evidence="14">
    <location>
        <begin position="945"/>
        <end position="971"/>
    </location>
</feature>
<keyword evidence="7" id="KW-0677">Repeat</keyword>
<feature type="compositionally biased region" description="Polar residues" evidence="14">
    <location>
        <begin position="199"/>
        <end position="211"/>
    </location>
</feature>
<evidence type="ECO:0000313" key="18">
    <source>
        <dbReference type="Proteomes" id="UP001219934"/>
    </source>
</evidence>
<feature type="region of interest" description="Disordered" evidence="14">
    <location>
        <begin position="526"/>
        <end position="601"/>
    </location>
</feature>
<evidence type="ECO:0000259" key="16">
    <source>
        <dbReference type="PROSITE" id="PS50172"/>
    </source>
</evidence>
<evidence type="ECO:0000256" key="2">
    <source>
        <dbReference type="ARBA" id="ARBA00004286"/>
    </source>
</evidence>
<dbReference type="CDD" id="cd22665">
    <property type="entry name" value="FHA_MDC1"/>
    <property type="match status" value="1"/>
</dbReference>
<evidence type="ECO:0000256" key="8">
    <source>
        <dbReference type="ARBA" id="ARBA00022763"/>
    </source>
</evidence>
<comment type="subcellular location">
    <subcellularLocation>
        <location evidence="2">Chromosome</location>
    </subcellularLocation>
    <subcellularLocation>
        <location evidence="1">Nucleus</location>
    </subcellularLocation>
</comment>
<proteinExistence type="predicted"/>
<feature type="region of interest" description="Disordered" evidence="14">
    <location>
        <begin position="1"/>
        <end position="26"/>
    </location>
</feature>
<dbReference type="PANTHER" id="PTHR23196">
    <property type="entry name" value="PAX TRANSCRIPTION ACTIVATION DOMAIN INTERACTING PROTEIN"/>
    <property type="match status" value="1"/>
</dbReference>
<keyword evidence="11" id="KW-0234">DNA repair</keyword>
<dbReference type="PROSITE" id="PS50006">
    <property type="entry name" value="FHA_DOMAIN"/>
    <property type="match status" value="1"/>
</dbReference>
<feature type="compositionally biased region" description="Acidic residues" evidence="14">
    <location>
        <begin position="1312"/>
        <end position="1321"/>
    </location>
</feature>
<feature type="compositionally biased region" description="Low complexity" evidence="14">
    <location>
        <begin position="1369"/>
        <end position="1387"/>
    </location>
</feature>
<evidence type="ECO:0000256" key="9">
    <source>
        <dbReference type="ARBA" id="ARBA00022843"/>
    </source>
</evidence>
<dbReference type="SUPFAM" id="SSF49879">
    <property type="entry name" value="SMAD/FHA domain"/>
    <property type="match status" value="1"/>
</dbReference>
<dbReference type="InterPro" id="IPR008984">
    <property type="entry name" value="SMAD_FHA_dom_sf"/>
</dbReference>
<dbReference type="InterPro" id="IPR001357">
    <property type="entry name" value="BRCT_dom"/>
</dbReference>
<feature type="region of interest" description="Disordered" evidence="14">
    <location>
        <begin position="180"/>
        <end position="514"/>
    </location>
</feature>
<keyword evidence="10" id="KW-0007">Acetylation</keyword>
<dbReference type="Pfam" id="PF16589">
    <property type="entry name" value="BRCT_2"/>
    <property type="match status" value="1"/>
</dbReference>
<evidence type="ECO:0000256" key="7">
    <source>
        <dbReference type="ARBA" id="ARBA00022737"/>
    </source>
</evidence>
<evidence type="ECO:0000259" key="15">
    <source>
        <dbReference type="PROSITE" id="PS50006"/>
    </source>
</evidence>
<dbReference type="InterPro" id="IPR000253">
    <property type="entry name" value="FHA_dom"/>
</dbReference>
<feature type="compositionally biased region" description="Polar residues" evidence="14">
    <location>
        <begin position="400"/>
        <end position="416"/>
    </location>
</feature>
<dbReference type="InterPro" id="IPR051579">
    <property type="entry name" value="DDR_Transcriptional_Reg"/>
</dbReference>
<feature type="compositionally biased region" description="Polar residues" evidence="14">
    <location>
        <begin position="484"/>
        <end position="494"/>
    </location>
</feature>
<evidence type="ECO:0000256" key="12">
    <source>
        <dbReference type="ARBA" id="ARBA00023242"/>
    </source>
</evidence>
<feature type="compositionally biased region" description="Basic and acidic residues" evidence="14">
    <location>
        <begin position="1267"/>
        <end position="1311"/>
    </location>
</feature>
<dbReference type="CDD" id="cd17744">
    <property type="entry name" value="BRCT_MDC1_rpt1"/>
    <property type="match status" value="1"/>
</dbReference>
<protein>
    <recommendedName>
        <fullName evidence="3">Mediator of DNA damage checkpoint protein 1</fullName>
    </recommendedName>
</protein>
<dbReference type="PROSITE" id="PS50172">
    <property type="entry name" value="BRCT"/>
    <property type="match status" value="1"/>
</dbReference>
<feature type="compositionally biased region" description="Acidic residues" evidence="14">
    <location>
        <begin position="864"/>
        <end position="873"/>
    </location>
</feature>
<organism evidence="17 18">
    <name type="scientific">Pogonophryne albipinna</name>
    <dbReference type="NCBI Taxonomy" id="1090488"/>
    <lineage>
        <taxon>Eukaryota</taxon>
        <taxon>Metazoa</taxon>
        <taxon>Chordata</taxon>
        <taxon>Craniata</taxon>
        <taxon>Vertebrata</taxon>
        <taxon>Euteleostomi</taxon>
        <taxon>Actinopterygii</taxon>
        <taxon>Neopterygii</taxon>
        <taxon>Teleostei</taxon>
        <taxon>Neoteleostei</taxon>
        <taxon>Acanthomorphata</taxon>
        <taxon>Eupercaria</taxon>
        <taxon>Perciformes</taxon>
        <taxon>Notothenioidei</taxon>
        <taxon>Pogonophryne</taxon>
    </lineage>
</organism>
<sequence length="1868" mass="208104">MDATQRICDSILESDEEDHEDESENKRGRPLAKLCILKNAHIPEKEVPLFLGENVLGRDPNSCAVPLIAPSISKQHATICLSVYRKRGRHSEVDIEALVWDQGSMNGTRKGQMKLTPNVRYALSERDSLMVADIPCQYVSCAENAVSSQRDARTPVSRHSGVKATLLHATSTGGKKYVNSGTGARVSLPDQEDTMKTPGVTTVLSFEQTPTYPEESLVPESDSDSDGERGERRRKAIVPQTKPSLKVRMKQLNNKKTVEIVDDSAEEEHREEERTALRGTQSEESEQHVPVKTGSNVSLTGEDELPEFTPSEEEGACPVTLATNQQADQPPDTAQFHMDSDTDEDDDALDQVPKSLPSSADHNKPHVISVIQPEGVTMDSDTDVDDDAMSDAATNAKPPSLQSTQTADSAFSTQVENVHLDSDTDVDEEEEMERGTNNKYPEIDETPTRLDIRPESIPAAPDSLQLDSDTDDEAIPAPALGEPSSLTESCTTAQPGADLDILSDSDADGEEGSPLFIALVVSDVSVDPGTTSDEADPDVDESVVPPAGDAADLKEDSDTDVEDAAESQIPSLQREIAPGLLAPLQQNCSTPEGGLEDMDTQPFYTASAVPYRRAVAPAVRRMVLSASSGSQEDEDFVVAETQSFVLQTRKRQGTPPQDLEQAFSLESSGDERGEQSSSEASFQLGLSDSRHLQGQALAMENTQDFVGGDVSVSMEDTQAYAAVSNADRTSLENDPNLEATQAYGKEAEPARCSETSAKESQVEDTQEFITMPDSDSEDDTDDESRNTATAATQAFNVPTSSTLAMAETQLMPVFEEDESSDEENLFSSVLQVKREEDGEADQPQKKHHSEALSVAETQPMHISEDEESDDEDLIAGPRKRKAKLLQLDEEQTQTLSNSELSLEAQPMHMGVSETQPMHTSEDEESDDEDSMPGPRKRKAKPLQLDSEQTQTLSNSELSAAQTHSSDVSAVETQPMVAGEDEEIDDEEDSILRPRKRKAKPLQIQEEGTQPLTSSEEREDQSERERKEKEEQERLESVKTEREEMERLEREANERVEMEEQETLKCEKERIEKAEEMERLEKERIEREEEMERLEKARIERDEEKERLEKERIEREEEMERLEKERIEKADEMERLKRERIEKAEEMERLERERIEREEEMERLEKERIEKADEMERLERERIEKADEMERLERERIEKAEEMERLERERIEKAEEMERLERERIEKAEEMERLERERIEREEEMERLERERIEREEEMERLEKARIEMERKEKEEKEKLEVAKRELGERLKRIEQEHQTKLEREAKEKEEGDRLEEEEEKQEEEKKSKTPARSRRDTRATTAAPPRSAEAEADSISANDDVPARRTRSRSNSSNSVSSERSASSVSTLGGRGRGRGGKRGTSAPPPAASTRARGRKSRRGEQLPKEDETEKADPQQAPTTRGRRRANVSEPNAAEKQDHSSQECASGESPLPKRTVRGRAVKSETVEAPVALAVSEGDKEVGKGRKRDLKEANTEEASSSSHKVFQGKQKAHTPEEAGETNDETPVPAKRRGRASTTQANKIAGVSSAKVEGSEESETIEKVPVKKRGRGRPSVAQKKMKEEQEESGLSVDHVEASEPQTPTSAASRKRQALADSSPVAKTPRSSSASPGGRLRSVSHAYKVLFTGVVDEEGERALARLGGRLAKGVADMNCLVTDKVRRTVKFLCAVAKGVPIVTTHWLDKSCKAGSFLSPNTFAVEDPEQENKFSFCLQESLRIASSQPLLQGYHIHVTASVKPEPVQMKDIIFCSGATLLPKMPSSPKPQTFVISCEEDLSLCGPALSASLPVVTAEFLLTGILQQRLDLQTHRLSAPAHSLHPAGGRGRGRKKT</sequence>
<feature type="compositionally biased region" description="Acidic residues" evidence="14">
    <location>
        <begin position="814"/>
        <end position="824"/>
    </location>
</feature>
<feature type="compositionally biased region" description="Acidic residues" evidence="14">
    <location>
        <begin position="423"/>
        <end position="432"/>
    </location>
</feature>
<evidence type="ECO:0000256" key="6">
    <source>
        <dbReference type="ARBA" id="ARBA00022553"/>
    </source>
</evidence>
<dbReference type="CDD" id="cd18441">
    <property type="entry name" value="BRCT_MDC1_rpt2"/>
    <property type="match status" value="1"/>
</dbReference>
<dbReference type="SMART" id="SM00292">
    <property type="entry name" value="BRCT"/>
    <property type="match status" value="2"/>
</dbReference>
<dbReference type="Gene3D" id="2.60.200.20">
    <property type="match status" value="1"/>
</dbReference>
<feature type="compositionally biased region" description="Basic and acidic residues" evidence="14">
    <location>
        <begin position="1020"/>
        <end position="1068"/>
    </location>
</feature>
<keyword evidence="6" id="KW-0597">Phosphoprotein</keyword>
<keyword evidence="5" id="KW-1017">Isopeptide bond</keyword>
<evidence type="ECO:0000256" key="4">
    <source>
        <dbReference type="ARBA" id="ARBA00022454"/>
    </source>
</evidence>
<dbReference type="GO" id="GO:0006281">
    <property type="term" value="P:DNA repair"/>
    <property type="evidence" value="ECO:0007669"/>
    <property type="project" value="UniProtKB-KW"/>
</dbReference>
<feature type="compositionally biased region" description="Acidic residues" evidence="14">
    <location>
        <begin position="12"/>
        <end position="23"/>
    </location>
</feature>
<evidence type="ECO:0000256" key="14">
    <source>
        <dbReference type="SAM" id="MobiDB-lite"/>
    </source>
</evidence>
<keyword evidence="13" id="KW-0131">Cell cycle</keyword>
<dbReference type="Proteomes" id="UP001219934">
    <property type="component" value="Unassembled WGS sequence"/>
</dbReference>
<feature type="compositionally biased region" description="Acidic residues" evidence="14">
    <location>
        <begin position="978"/>
        <end position="988"/>
    </location>
</feature>
<feature type="compositionally biased region" description="Basic and acidic residues" evidence="14">
    <location>
        <begin position="1419"/>
        <end position="1433"/>
    </location>
</feature>
<dbReference type="PANTHER" id="PTHR23196:SF34">
    <property type="entry name" value="MEDIATOR OF DNA DAMAGE CHECKPOINT PROTEIN 1"/>
    <property type="match status" value="1"/>
</dbReference>
<dbReference type="Pfam" id="PF00498">
    <property type="entry name" value="FHA"/>
    <property type="match status" value="1"/>
</dbReference>
<evidence type="ECO:0000256" key="10">
    <source>
        <dbReference type="ARBA" id="ARBA00022990"/>
    </source>
</evidence>
<dbReference type="Pfam" id="PF16770">
    <property type="entry name" value="RTT107_BRCT_5"/>
    <property type="match status" value="1"/>
</dbReference>
<evidence type="ECO:0000256" key="13">
    <source>
        <dbReference type="ARBA" id="ARBA00023306"/>
    </source>
</evidence>
<feature type="compositionally biased region" description="Acidic residues" evidence="14">
    <location>
        <begin position="301"/>
        <end position="315"/>
    </location>
</feature>
<feature type="compositionally biased region" description="Basic and acidic residues" evidence="14">
    <location>
        <begin position="267"/>
        <end position="276"/>
    </location>
</feature>
<dbReference type="GO" id="GO:0005634">
    <property type="term" value="C:nucleus"/>
    <property type="evidence" value="ECO:0007669"/>
    <property type="project" value="UniProtKB-SubCell"/>
</dbReference>
<dbReference type="GO" id="GO:0005694">
    <property type="term" value="C:chromosome"/>
    <property type="evidence" value="ECO:0007669"/>
    <property type="project" value="UniProtKB-SubCell"/>
</dbReference>
<dbReference type="InterPro" id="IPR036420">
    <property type="entry name" value="BRCT_dom_sf"/>
</dbReference>
<evidence type="ECO:0000256" key="3">
    <source>
        <dbReference type="ARBA" id="ARBA00015014"/>
    </source>
</evidence>
<keyword evidence="9" id="KW-0832">Ubl conjugation</keyword>